<evidence type="ECO:0000259" key="3">
    <source>
        <dbReference type="PROSITE" id="PS50144"/>
    </source>
</evidence>
<organism evidence="4 5">
    <name type="scientific">Acrasis kona</name>
    <dbReference type="NCBI Taxonomy" id="1008807"/>
    <lineage>
        <taxon>Eukaryota</taxon>
        <taxon>Discoba</taxon>
        <taxon>Heterolobosea</taxon>
        <taxon>Tetramitia</taxon>
        <taxon>Eutetramitia</taxon>
        <taxon>Acrasidae</taxon>
        <taxon>Acrasis</taxon>
    </lineage>
</organism>
<dbReference type="SMART" id="SM00225">
    <property type="entry name" value="BTB"/>
    <property type="match status" value="1"/>
</dbReference>
<dbReference type="InterPro" id="IPR011705">
    <property type="entry name" value="BACK"/>
</dbReference>
<dbReference type="InterPro" id="IPR008974">
    <property type="entry name" value="TRAF-like"/>
</dbReference>
<dbReference type="CDD" id="cd00121">
    <property type="entry name" value="MATH"/>
    <property type="match status" value="1"/>
</dbReference>
<comment type="caution">
    <text evidence="4">The sequence shown here is derived from an EMBL/GenBank/DDBJ whole genome shotgun (WGS) entry which is preliminary data.</text>
</comment>
<evidence type="ECO:0000259" key="2">
    <source>
        <dbReference type="PROSITE" id="PS50097"/>
    </source>
</evidence>
<dbReference type="Gene3D" id="2.60.210.10">
    <property type="entry name" value="Apoptosis, Tumor Necrosis Factor Receptor Associated Protein 2, Chain A"/>
    <property type="match status" value="1"/>
</dbReference>
<dbReference type="PANTHER" id="PTHR24410">
    <property type="entry name" value="HL07962P-RELATED"/>
    <property type="match status" value="1"/>
</dbReference>
<dbReference type="PROSITE" id="PS50144">
    <property type="entry name" value="MATH"/>
    <property type="match status" value="1"/>
</dbReference>
<dbReference type="Pfam" id="PF00651">
    <property type="entry name" value="BTB"/>
    <property type="match status" value="1"/>
</dbReference>
<name>A0AAW2ZDJ0_9EUKA</name>
<dbReference type="Gene3D" id="3.30.710.10">
    <property type="entry name" value="Potassium Channel Kv1.1, Chain A"/>
    <property type="match status" value="1"/>
</dbReference>
<dbReference type="AlphaFoldDB" id="A0AAW2ZDJ0"/>
<keyword evidence="5" id="KW-1185">Reference proteome</keyword>
<dbReference type="Proteomes" id="UP001431209">
    <property type="component" value="Unassembled WGS sequence"/>
</dbReference>
<reference evidence="4 5" key="1">
    <citation type="submission" date="2024-03" db="EMBL/GenBank/DDBJ databases">
        <title>The Acrasis kona genome and developmental transcriptomes reveal deep origins of eukaryotic multicellular pathways.</title>
        <authorList>
            <person name="Sheikh S."/>
            <person name="Fu C.-J."/>
            <person name="Brown M.W."/>
            <person name="Baldauf S.L."/>
        </authorList>
    </citation>
    <scope>NUCLEOTIDE SEQUENCE [LARGE SCALE GENOMIC DNA]</scope>
    <source>
        <strain evidence="4 5">ATCC MYA-3509</strain>
    </source>
</reference>
<evidence type="ECO:0000313" key="5">
    <source>
        <dbReference type="Proteomes" id="UP001431209"/>
    </source>
</evidence>
<feature type="domain" description="MATH" evidence="3">
    <location>
        <begin position="276"/>
        <end position="400"/>
    </location>
</feature>
<gene>
    <name evidence="4" type="ORF">AKO1_012129</name>
</gene>
<dbReference type="Pfam" id="PF22486">
    <property type="entry name" value="MATH_2"/>
    <property type="match status" value="1"/>
</dbReference>
<dbReference type="SUPFAM" id="SSF54695">
    <property type="entry name" value="POZ domain"/>
    <property type="match status" value="1"/>
</dbReference>
<dbReference type="Gene3D" id="1.25.40.420">
    <property type="match status" value="1"/>
</dbReference>
<dbReference type="InterPro" id="IPR011333">
    <property type="entry name" value="SKP1/BTB/POZ_sf"/>
</dbReference>
<accession>A0AAW2ZDJ0</accession>
<dbReference type="PROSITE" id="PS50097">
    <property type="entry name" value="BTB"/>
    <property type="match status" value="1"/>
</dbReference>
<feature type="domain" description="BTB" evidence="2">
    <location>
        <begin position="44"/>
        <end position="113"/>
    </location>
</feature>
<evidence type="ECO:0000256" key="1">
    <source>
        <dbReference type="SAM" id="MobiDB-lite"/>
    </source>
</evidence>
<proteinExistence type="predicted"/>
<dbReference type="InterPro" id="IPR002083">
    <property type="entry name" value="MATH/TRAF_dom"/>
</dbReference>
<dbReference type="EMBL" id="JAOPGA020001283">
    <property type="protein sequence ID" value="KAL0486915.1"/>
    <property type="molecule type" value="Genomic_DNA"/>
</dbReference>
<protein>
    <submittedName>
        <fullName evidence="4">Actin-binding protein IPP</fullName>
    </submittedName>
</protein>
<dbReference type="InterPro" id="IPR051481">
    <property type="entry name" value="BTB-POZ/Galectin-3-binding"/>
</dbReference>
<evidence type="ECO:0000313" key="4">
    <source>
        <dbReference type="EMBL" id="KAL0486915.1"/>
    </source>
</evidence>
<dbReference type="InterPro" id="IPR000210">
    <property type="entry name" value="BTB/POZ_dom"/>
</dbReference>
<dbReference type="PANTHER" id="PTHR24410:SF23">
    <property type="entry name" value="BTB DOMAIN-CONTAINING PROTEIN-RELATED"/>
    <property type="match status" value="1"/>
</dbReference>
<sequence>MPNDDELHLNQSNSHTEEASPITMVDASALSHDMERLFESESFCDVSFLVGPQEKQIMAHRGILTSRSDYFHNMFTVGLRESQENIVKKPNIRPDVFYEVLRFIYSGKVNICNNNVIEVLKAAAEMDLCKLKKLCLSFIENHSKNCFENQNFLSQLSESTLIEILQSDYLNLSESYIFERVMDWGIFQSSNDLVNTLKNVIQFVRFPLMRPDYLSQRVEPLQVVPHLLIFEAYRYYSTNDASHVRNRRSVLRGDEGHINPNKKGVYMVQMLKEGSHAHFRWRIVEFSKLNKKYVGSPVFNFGEQEWKLILYPKGDTFDSHLSLFLNMVTDGNKQCRTVHCDFTLRVVNQIDMQHKSVDHEVFSEQFTKYQSTLGRQQFMPLNKLDAGFLIDDVLYIDLIIKFL</sequence>
<dbReference type="SUPFAM" id="SSF49599">
    <property type="entry name" value="TRAF domain-like"/>
    <property type="match status" value="1"/>
</dbReference>
<dbReference type="SMART" id="SM00875">
    <property type="entry name" value="BACK"/>
    <property type="match status" value="1"/>
</dbReference>
<feature type="region of interest" description="Disordered" evidence="1">
    <location>
        <begin position="1"/>
        <end position="21"/>
    </location>
</feature>